<name>A0A4Q0XVV6_9BACT</name>
<proteinExistence type="predicted"/>
<dbReference type="Gene3D" id="3.40.50.1820">
    <property type="entry name" value="alpha/beta hydrolase"/>
    <property type="match status" value="1"/>
</dbReference>
<evidence type="ECO:0000313" key="2">
    <source>
        <dbReference type="EMBL" id="RXJ60794.1"/>
    </source>
</evidence>
<protein>
    <recommendedName>
        <fullName evidence="1">AB hydrolase-1 domain-containing protein</fullName>
    </recommendedName>
</protein>
<dbReference type="PANTHER" id="PTHR43798">
    <property type="entry name" value="MONOACYLGLYCEROL LIPASE"/>
    <property type="match status" value="1"/>
</dbReference>
<dbReference type="RefSeq" id="WP_128994929.1">
    <property type="nucleotide sequence ID" value="NZ_PDKN01000001.1"/>
</dbReference>
<dbReference type="AlphaFoldDB" id="A0A4Q0XVV6"/>
<feature type="domain" description="AB hydrolase-1" evidence="1">
    <location>
        <begin position="42"/>
        <end position="107"/>
    </location>
</feature>
<dbReference type="OrthoDB" id="9780932at2"/>
<keyword evidence="3" id="KW-1185">Reference proteome</keyword>
<dbReference type="EMBL" id="PDKN01000001">
    <property type="protein sequence ID" value="RXJ60794.1"/>
    <property type="molecule type" value="Genomic_DNA"/>
</dbReference>
<dbReference type="InterPro" id="IPR050266">
    <property type="entry name" value="AB_hydrolase_sf"/>
</dbReference>
<organism evidence="2 3">
    <name type="scientific">Candidatus Marinarcus aquaticus</name>
    <dbReference type="NCBI Taxonomy" id="2044504"/>
    <lineage>
        <taxon>Bacteria</taxon>
        <taxon>Pseudomonadati</taxon>
        <taxon>Campylobacterota</taxon>
        <taxon>Epsilonproteobacteria</taxon>
        <taxon>Campylobacterales</taxon>
        <taxon>Arcobacteraceae</taxon>
        <taxon>Candidatus Marinarcus</taxon>
    </lineage>
</organism>
<dbReference type="Proteomes" id="UP000290657">
    <property type="component" value="Unassembled WGS sequence"/>
</dbReference>
<evidence type="ECO:0000259" key="1">
    <source>
        <dbReference type="Pfam" id="PF00561"/>
    </source>
</evidence>
<evidence type="ECO:0000313" key="3">
    <source>
        <dbReference type="Proteomes" id="UP000290657"/>
    </source>
</evidence>
<sequence>MKEKVYVLPGLMCDERLFVSLTPYIQNQFEIIFVAIPLAQTVKEMIEKLEKIFPLKPINLLGFSLGGYVASYFAVKHPQRIKRVFIMASSVCSMPQTEIQKRQEVIRFVEKNGLQKLSQKQILKLLDPINHQNDELKALIQNMYVDLGEKVFKQQIQSTLYREDLSEQLNALSIVLWFFYAQNDQMIDHSWFDLIKENERHKIFTHQSHSHMLPLEEPQKVVELIDLWLQSED</sequence>
<dbReference type="InterPro" id="IPR000073">
    <property type="entry name" value="AB_hydrolase_1"/>
</dbReference>
<dbReference type="InterPro" id="IPR029058">
    <property type="entry name" value="AB_hydrolase_fold"/>
</dbReference>
<dbReference type="Pfam" id="PF00561">
    <property type="entry name" value="Abhydrolase_1"/>
    <property type="match status" value="1"/>
</dbReference>
<dbReference type="GO" id="GO:0016020">
    <property type="term" value="C:membrane"/>
    <property type="evidence" value="ECO:0007669"/>
    <property type="project" value="TreeGrafter"/>
</dbReference>
<comment type="caution">
    <text evidence="2">The sequence shown here is derived from an EMBL/GenBank/DDBJ whole genome shotgun (WGS) entry which is preliminary data.</text>
</comment>
<dbReference type="SUPFAM" id="SSF53474">
    <property type="entry name" value="alpha/beta-Hydrolases"/>
    <property type="match status" value="1"/>
</dbReference>
<reference evidence="2 3" key="1">
    <citation type="submission" date="2017-10" db="EMBL/GenBank/DDBJ databases">
        <title>Genomics of the genus Arcobacter.</title>
        <authorList>
            <person name="Perez-Cataluna A."/>
            <person name="Figueras M.J."/>
        </authorList>
    </citation>
    <scope>NUCLEOTIDE SEQUENCE [LARGE SCALE GENOMIC DNA]</scope>
    <source>
        <strain evidence="2 3">CECT 8987</strain>
    </source>
</reference>
<dbReference type="PANTHER" id="PTHR43798:SF33">
    <property type="entry name" value="HYDROLASE, PUTATIVE (AFU_ORTHOLOGUE AFUA_2G14860)-RELATED"/>
    <property type="match status" value="1"/>
</dbReference>
<gene>
    <name evidence="2" type="ORF">CRV04_01915</name>
</gene>
<accession>A0A4Q0XVV6</accession>